<keyword evidence="1" id="KW-0012">Acyltransferase</keyword>
<dbReference type="EMBL" id="AMCI01008341">
    <property type="protein sequence ID" value="EJW91196.1"/>
    <property type="molecule type" value="Genomic_DNA"/>
</dbReference>
<dbReference type="AlphaFoldDB" id="J9F8G7"/>
<dbReference type="GO" id="GO:0008610">
    <property type="term" value="P:lipid biosynthetic process"/>
    <property type="evidence" value="ECO:0007669"/>
    <property type="project" value="InterPro"/>
</dbReference>
<gene>
    <name evidence="1" type="ORF">EVA_20694</name>
</gene>
<reference evidence="1" key="1">
    <citation type="journal article" date="2012" name="PLoS ONE">
        <title>Gene sets for utilization of primary and secondary nutrition supplies in the distal gut of endangered iberian lynx.</title>
        <authorList>
            <person name="Alcaide M."/>
            <person name="Messina E."/>
            <person name="Richter M."/>
            <person name="Bargiela R."/>
            <person name="Peplies J."/>
            <person name="Huws S.A."/>
            <person name="Newbold C.J."/>
            <person name="Golyshin P.N."/>
            <person name="Simon M.A."/>
            <person name="Lopez G."/>
            <person name="Yakimov M.M."/>
            <person name="Ferrer M."/>
        </authorList>
    </citation>
    <scope>NUCLEOTIDE SEQUENCE</scope>
</reference>
<organism evidence="1">
    <name type="scientific">gut metagenome</name>
    <dbReference type="NCBI Taxonomy" id="749906"/>
    <lineage>
        <taxon>unclassified sequences</taxon>
        <taxon>metagenomes</taxon>
        <taxon>organismal metagenomes</taxon>
    </lineage>
</organism>
<feature type="non-terminal residue" evidence="1">
    <location>
        <position position="127"/>
    </location>
</feature>
<name>J9F8G7_9ZZZZ</name>
<evidence type="ECO:0000313" key="1">
    <source>
        <dbReference type="EMBL" id="EJW91196.1"/>
    </source>
</evidence>
<dbReference type="GO" id="GO:0008780">
    <property type="term" value="F:acyl-[acyl-carrier-protein]-UDP-N-acetylglucosamine O-acyltransferase activity"/>
    <property type="evidence" value="ECO:0007669"/>
    <property type="project" value="InterPro"/>
</dbReference>
<dbReference type="PANTHER" id="PTHR43480:SF1">
    <property type="entry name" value="ACYL-[ACYL-CARRIER-PROTEIN]--UDP-N-ACETYLGLUCOSAMINE O-ACYLTRANSFERASE, MITOCHONDRIAL-RELATED"/>
    <property type="match status" value="1"/>
</dbReference>
<sequence>MSTISPLAFVHPEAVIGNNCEIGPFCYIDKNVVIGENNRLMNSVTLLSGTRMGNGNVLFPGAVIGAIPQDLKFRGEETTAEIGDNNTIRENVTINRGTAAKGKTVVGSNNLLMEGMHVAHDVIMGNG</sequence>
<dbReference type="InterPro" id="IPR010137">
    <property type="entry name" value="Lipid_A_LpxA"/>
</dbReference>
<dbReference type="SUPFAM" id="SSF51161">
    <property type="entry name" value="Trimeric LpxA-like enzymes"/>
    <property type="match status" value="1"/>
</dbReference>
<dbReference type="InterPro" id="IPR011004">
    <property type="entry name" value="Trimer_LpxA-like_sf"/>
</dbReference>
<dbReference type="Gene3D" id="2.160.10.10">
    <property type="entry name" value="Hexapeptide repeat proteins"/>
    <property type="match status" value="1"/>
</dbReference>
<protein>
    <submittedName>
        <fullName evidence="1">Acyl-[acyl-carrier-protein]-UDP-N-acetylglucosamine O-acyltransferase</fullName>
    </submittedName>
</protein>
<accession>J9F8G7</accession>
<keyword evidence="1" id="KW-0808">Transferase</keyword>
<proteinExistence type="predicted"/>
<comment type="caution">
    <text evidence="1">The sequence shown here is derived from an EMBL/GenBank/DDBJ whole genome shotgun (WGS) entry which is preliminary data.</text>
</comment>
<dbReference type="PANTHER" id="PTHR43480">
    <property type="entry name" value="ACYL-[ACYL-CARRIER-PROTEIN]--UDP-N-ACETYLGLUCOSAMINE O-ACYLTRANSFERASE"/>
    <property type="match status" value="1"/>
</dbReference>